<organism evidence="1 2">
    <name type="scientific">Saccharicrinis carchari</name>
    <dbReference type="NCBI Taxonomy" id="1168039"/>
    <lineage>
        <taxon>Bacteria</taxon>
        <taxon>Pseudomonadati</taxon>
        <taxon>Bacteroidota</taxon>
        <taxon>Bacteroidia</taxon>
        <taxon>Marinilabiliales</taxon>
        <taxon>Marinilabiliaceae</taxon>
        <taxon>Saccharicrinis</taxon>
    </lineage>
</organism>
<protein>
    <submittedName>
        <fullName evidence="1">SpoIIAA-like</fullName>
    </submittedName>
</protein>
<reference evidence="1 2" key="1">
    <citation type="submission" date="2017-05" db="EMBL/GenBank/DDBJ databases">
        <authorList>
            <person name="Varghese N."/>
            <person name="Submissions S."/>
        </authorList>
    </citation>
    <scope>NUCLEOTIDE SEQUENCE [LARGE SCALE GENOMIC DNA]</scope>
    <source>
        <strain evidence="1 2">DSM 27040</strain>
    </source>
</reference>
<name>A0A521D617_SACCC</name>
<dbReference type="AlphaFoldDB" id="A0A521D617"/>
<dbReference type="RefSeq" id="WP_142533423.1">
    <property type="nucleotide sequence ID" value="NZ_FXTB01000004.1"/>
</dbReference>
<keyword evidence="2" id="KW-1185">Reference proteome</keyword>
<evidence type="ECO:0000313" key="1">
    <source>
        <dbReference type="EMBL" id="SMO67129.1"/>
    </source>
</evidence>
<dbReference type="Proteomes" id="UP000319040">
    <property type="component" value="Unassembled WGS sequence"/>
</dbReference>
<dbReference type="EMBL" id="FXTB01000004">
    <property type="protein sequence ID" value="SMO67129.1"/>
    <property type="molecule type" value="Genomic_DNA"/>
</dbReference>
<gene>
    <name evidence="1" type="ORF">SAMN06265379_104289</name>
</gene>
<evidence type="ECO:0000313" key="2">
    <source>
        <dbReference type="Proteomes" id="UP000319040"/>
    </source>
</evidence>
<accession>A0A521D617</accession>
<sequence length="127" mass="14495">MKFSISVDHDLRIVRYTHSGLITKEDIGEAWAELLTMKEFTQLNYNLLSDYRKGKFEIPLDALPEIIEFLHTVKHVVQAKKQALIVNDPYSVAASILFLEKVGKETGFEVQVFSTKVSALNWLIAKL</sequence>
<proteinExistence type="predicted"/>